<evidence type="ECO:0000256" key="10">
    <source>
        <dbReference type="ARBA" id="ARBA00023163"/>
    </source>
</evidence>
<evidence type="ECO:0000313" key="17">
    <source>
        <dbReference type="EMBL" id="VDD90592.1"/>
    </source>
</evidence>
<keyword evidence="7 12" id="KW-0862">Zinc</keyword>
<dbReference type="Pfam" id="PF01585">
    <property type="entry name" value="G-patch"/>
    <property type="match status" value="1"/>
</dbReference>
<dbReference type="CDD" id="cd20384">
    <property type="entry name" value="Tudor_ZGPAT"/>
    <property type="match status" value="1"/>
</dbReference>
<evidence type="ECO:0000313" key="19">
    <source>
        <dbReference type="WBParaSite" id="EVEC_0000573201-mRNA-1"/>
    </source>
</evidence>
<evidence type="ECO:0000256" key="14">
    <source>
        <dbReference type="SAM" id="MobiDB-lite"/>
    </source>
</evidence>
<feature type="region of interest" description="Disordered" evidence="14">
    <location>
        <begin position="48"/>
        <end position="67"/>
    </location>
</feature>
<keyword evidence="18" id="KW-1185">Reference proteome</keyword>
<sequence>MEELSIQEYESQLAEIDAQLSECTDLTKRNELLDMRNDLKELISLISQQHEESSGQTQPGTSSGVTQDDYSLTKEELIGMHCRAPYPRQVDRLVCLHDAVIFDIINENADPESLQVLILYCYPIEEKMRPCDYFLDDRCTYGSNCRFSHGEVVSFADLTEYVPPDFSNVEEGRLVLARNERMLWGSGRVVAVDGERYAVKLLSTGKEISCGSGELVPLQDNSLGEDEAESANNEVGCVVPECWSELKNDSYGHVKVGDIGDWERHTKGIGMKLLLKMGYKVGEGLGRNSHGIVHAIQPVVYPKNKSLDICMEQKNKVIDGIEKRKRRVKQALASRLKPKEDVDIFDIINEKLASNKVSATDLKEKERKQLKESSSKELNIHAVSLDRELKEMKAKERKLREGITRNRRDHATAENLKKRLSECQADIRKLEAKQERLSNEVIERRRKKDLF</sequence>
<dbReference type="InterPro" id="IPR036855">
    <property type="entry name" value="Znf_CCCH_sf"/>
</dbReference>
<dbReference type="PROSITE" id="PS50174">
    <property type="entry name" value="G_PATCH"/>
    <property type="match status" value="1"/>
</dbReference>
<feature type="zinc finger region" description="C3H1-type" evidence="12">
    <location>
        <begin position="125"/>
        <end position="152"/>
    </location>
</feature>
<feature type="coiled-coil region" evidence="13">
    <location>
        <begin position="375"/>
        <end position="447"/>
    </location>
</feature>
<dbReference type="InterPro" id="IPR041367">
    <property type="entry name" value="Znf-CCCH_4"/>
</dbReference>
<dbReference type="PANTHER" id="PTHR46297">
    <property type="entry name" value="ZINC FINGER CCCH-TYPE WITH G PATCH DOMAIN-CONTAINING PROTEIN"/>
    <property type="match status" value="1"/>
</dbReference>
<dbReference type="GO" id="GO:0008270">
    <property type="term" value="F:zinc ion binding"/>
    <property type="evidence" value="ECO:0007669"/>
    <property type="project" value="UniProtKB-KW"/>
</dbReference>
<gene>
    <name evidence="17" type="ORF">EVEC_LOCUS5343</name>
</gene>
<evidence type="ECO:0000256" key="11">
    <source>
        <dbReference type="ARBA" id="ARBA00023242"/>
    </source>
</evidence>
<dbReference type="SUPFAM" id="SSF90229">
    <property type="entry name" value="CCCH zinc finger"/>
    <property type="match status" value="1"/>
</dbReference>
<dbReference type="GO" id="GO:0001227">
    <property type="term" value="F:DNA-binding transcription repressor activity, RNA polymerase II-specific"/>
    <property type="evidence" value="ECO:0007669"/>
    <property type="project" value="TreeGrafter"/>
</dbReference>
<protein>
    <recommendedName>
        <fullName evidence="3">Zinc finger CCCH-type with G patch domain-containing protein</fullName>
    </recommendedName>
</protein>
<dbReference type="Proteomes" id="UP000274131">
    <property type="component" value="Unassembled WGS sequence"/>
</dbReference>
<accession>A0A0N4V658</accession>
<keyword evidence="5 12" id="KW-0479">Metal-binding</keyword>
<keyword evidence="6 12" id="KW-0863">Zinc-finger</keyword>
<dbReference type="AlphaFoldDB" id="A0A0N4V658"/>
<dbReference type="Pfam" id="PF18044">
    <property type="entry name" value="zf-CCCH_4"/>
    <property type="match status" value="1"/>
</dbReference>
<evidence type="ECO:0000256" key="8">
    <source>
        <dbReference type="ARBA" id="ARBA00023015"/>
    </source>
</evidence>
<dbReference type="EMBL" id="UXUI01008135">
    <property type="protein sequence ID" value="VDD90592.1"/>
    <property type="molecule type" value="Genomic_DNA"/>
</dbReference>
<evidence type="ECO:0000256" key="2">
    <source>
        <dbReference type="ARBA" id="ARBA00004123"/>
    </source>
</evidence>
<dbReference type="STRING" id="51028.A0A0N4V658"/>
<feature type="domain" description="G-patch" evidence="16">
    <location>
        <begin position="266"/>
        <end position="312"/>
    </location>
</feature>
<evidence type="ECO:0000259" key="15">
    <source>
        <dbReference type="PROSITE" id="PS50103"/>
    </source>
</evidence>
<dbReference type="SMART" id="SM00356">
    <property type="entry name" value="ZnF_C3H1"/>
    <property type="match status" value="1"/>
</dbReference>
<dbReference type="InterPro" id="IPR000467">
    <property type="entry name" value="G_patch_dom"/>
</dbReference>
<keyword evidence="8" id="KW-0805">Transcription regulation</keyword>
<feature type="compositionally biased region" description="Low complexity" evidence="14">
    <location>
        <begin position="54"/>
        <end position="67"/>
    </location>
</feature>
<evidence type="ECO:0000256" key="7">
    <source>
        <dbReference type="ARBA" id="ARBA00022833"/>
    </source>
</evidence>
<evidence type="ECO:0000256" key="12">
    <source>
        <dbReference type="PROSITE-ProRule" id="PRU00723"/>
    </source>
</evidence>
<dbReference type="InterPro" id="IPR000571">
    <property type="entry name" value="Znf_CCCH"/>
</dbReference>
<evidence type="ECO:0000256" key="9">
    <source>
        <dbReference type="ARBA" id="ARBA00023125"/>
    </source>
</evidence>
<evidence type="ECO:0000256" key="6">
    <source>
        <dbReference type="ARBA" id="ARBA00022771"/>
    </source>
</evidence>
<evidence type="ECO:0000256" key="3">
    <source>
        <dbReference type="ARBA" id="ARBA00022414"/>
    </source>
</evidence>
<keyword evidence="13" id="KW-0175">Coiled coil</keyword>
<keyword evidence="4" id="KW-0678">Repressor</keyword>
<feature type="domain" description="C3H1-type" evidence="15">
    <location>
        <begin position="125"/>
        <end position="152"/>
    </location>
</feature>
<keyword evidence="9" id="KW-0238">DNA-binding</keyword>
<reference evidence="19" key="1">
    <citation type="submission" date="2017-02" db="UniProtKB">
        <authorList>
            <consortium name="WormBaseParasite"/>
        </authorList>
    </citation>
    <scope>IDENTIFICATION</scope>
</reference>
<dbReference type="GO" id="GO:0000978">
    <property type="term" value="F:RNA polymerase II cis-regulatory region sequence-specific DNA binding"/>
    <property type="evidence" value="ECO:0007669"/>
    <property type="project" value="TreeGrafter"/>
</dbReference>
<evidence type="ECO:0000259" key="16">
    <source>
        <dbReference type="PROSITE" id="PS50174"/>
    </source>
</evidence>
<dbReference type="OrthoDB" id="10251136at2759"/>
<dbReference type="SMART" id="SM00443">
    <property type="entry name" value="G_patch"/>
    <property type="match status" value="1"/>
</dbReference>
<name>A0A0N4V658_ENTVE</name>
<evidence type="ECO:0000256" key="1">
    <source>
        <dbReference type="ARBA" id="ARBA00004062"/>
    </source>
</evidence>
<proteinExistence type="predicted"/>
<evidence type="ECO:0000256" key="13">
    <source>
        <dbReference type="SAM" id="Coils"/>
    </source>
</evidence>
<evidence type="ECO:0000256" key="5">
    <source>
        <dbReference type="ARBA" id="ARBA00022723"/>
    </source>
</evidence>
<dbReference type="WBParaSite" id="EVEC_0000573201-mRNA-1">
    <property type="protein sequence ID" value="EVEC_0000573201-mRNA-1"/>
    <property type="gene ID" value="EVEC_0000573201"/>
</dbReference>
<dbReference type="GO" id="GO:0005634">
    <property type="term" value="C:nucleus"/>
    <property type="evidence" value="ECO:0007669"/>
    <property type="project" value="UniProtKB-SubCell"/>
</dbReference>
<reference evidence="17 18" key="2">
    <citation type="submission" date="2018-10" db="EMBL/GenBank/DDBJ databases">
        <authorList>
            <consortium name="Pathogen Informatics"/>
        </authorList>
    </citation>
    <scope>NUCLEOTIDE SEQUENCE [LARGE SCALE GENOMIC DNA]</scope>
</reference>
<evidence type="ECO:0000313" key="18">
    <source>
        <dbReference type="Proteomes" id="UP000274131"/>
    </source>
</evidence>
<keyword evidence="10" id="KW-0804">Transcription</keyword>
<comment type="function">
    <text evidence="1">Transcription repressor.</text>
</comment>
<dbReference type="Gene3D" id="2.30.30.1190">
    <property type="match status" value="1"/>
</dbReference>
<dbReference type="PROSITE" id="PS50103">
    <property type="entry name" value="ZF_C3H1"/>
    <property type="match status" value="1"/>
</dbReference>
<dbReference type="PANTHER" id="PTHR46297:SF1">
    <property type="entry name" value="ZINC FINGER CCCH-TYPE WITH G PATCH DOMAIN-CONTAINING PROTEIN"/>
    <property type="match status" value="1"/>
</dbReference>
<organism evidence="19">
    <name type="scientific">Enterobius vermicularis</name>
    <name type="common">Human pinworm</name>
    <dbReference type="NCBI Taxonomy" id="51028"/>
    <lineage>
        <taxon>Eukaryota</taxon>
        <taxon>Metazoa</taxon>
        <taxon>Ecdysozoa</taxon>
        <taxon>Nematoda</taxon>
        <taxon>Chromadorea</taxon>
        <taxon>Rhabditida</taxon>
        <taxon>Spirurina</taxon>
        <taxon>Oxyuridomorpha</taxon>
        <taxon>Oxyuroidea</taxon>
        <taxon>Oxyuridae</taxon>
        <taxon>Enterobius</taxon>
    </lineage>
</organism>
<comment type="subcellular location">
    <subcellularLocation>
        <location evidence="2">Nucleus</location>
    </subcellularLocation>
</comment>
<evidence type="ECO:0000256" key="4">
    <source>
        <dbReference type="ARBA" id="ARBA00022491"/>
    </source>
</evidence>
<keyword evidence="11" id="KW-0539">Nucleus</keyword>